<name>A0A0F9DT37_9ZZZZ</name>
<accession>A0A0F9DT37</accession>
<sequence>MVDKEKEVKPKFYAELFSKCSPNSIGTKEFEECCEDETSKKMKTSIEAIKNDIRENSREIIHKFTHNNDKDDKRIIKQEQ</sequence>
<reference evidence="1" key="1">
    <citation type="journal article" date="2015" name="Nature">
        <title>Complex archaea that bridge the gap between prokaryotes and eukaryotes.</title>
        <authorList>
            <person name="Spang A."/>
            <person name="Saw J.H."/>
            <person name="Jorgensen S.L."/>
            <person name="Zaremba-Niedzwiedzka K."/>
            <person name="Martijn J."/>
            <person name="Lind A.E."/>
            <person name="van Eijk R."/>
            <person name="Schleper C."/>
            <person name="Guy L."/>
            <person name="Ettema T.J."/>
        </authorList>
    </citation>
    <scope>NUCLEOTIDE SEQUENCE</scope>
</reference>
<dbReference type="EMBL" id="LAZR01037947">
    <property type="protein sequence ID" value="KKL20831.1"/>
    <property type="molecule type" value="Genomic_DNA"/>
</dbReference>
<gene>
    <name evidence="1" type="ORF">LCGC14_2451530</name>
</gene>
<proteinExistence type="predicted"/>
<dbReference type="AlphaFoldDB" id="A0A0F9DT37"/>
<comment type="caution">
    <text evidence="1">The sequence shown here is derived from an EMBL/GenBank/DDBJ whole genome shotgun (WGS) entry which is preliminary data.</text>
</comment>
<protein>
    <submittedName>
        <fullName evidence="1">Uncharacterized protein</fullName>
    </submittedName>
</protein>
<organism evidence="1">
    <name type="scientific">marine sediment metagenome</name>
    <dbReference type="NCBI Taxonomy" id="412755"/>
    <lineage>
        <taxon>unclassified sequences</taxon>
        <taxon>metagenomes</taxon>
        <taxon>ecological metagenomes</taxon>
    </lineage>
</organism>
<evidence type="ECO:0000313" key="1">
    <source>
        <dbReference type="EMBL" id="KKL20831.1"/>
    </source>
</evidence>